<keyword evidence="1" id="KW-0732">Signal</keyword>
<evidence type="ECO:0000256" key="1">
    <source>
        <dbReference type="SAM" id="SignalP"/>
    </source>
</evidence>
<keyword evidence="3" id="KW-1185">Reference proteome</keyword>
<proteinExistence type="predicted"/>
<dbReference type="Proteomes" id="UP001595379">
    <property type="component" value="Unassembled WGS sequence"/>
</dbReference>
<evidence type="ECO:0000313" key="2">
    <source>
        <dbReference type="EMBL" id="MFC2925469.1"/>
    </source>
</evidence>
<dbReference type="RefSeq" id="WP_236956147.1">
    <property type="nucleotide sequence ID" value="NZ_JBHRSV010000004.1"/>
</dbReference>
<sequence>MTSNLVSCWSGAACLALACSATAYGDDTRMEPILDLRLRAEQVDQAGLENTTAVTLRGRFGFQLQFLSGWSFLAEAEAVEHLGGDFSDTVNTIGGRAVVADPEAFELNRFQVSWAGETANLTLGRQRIVFDDARLVGNVGFRQNEQTFDAVRVGYTGMADIAMDYVYVGRVHRIFGDDSPMGEFESDSHIFRIGAETPAGEISASILLLDFENAPAASSQTYSLRWSESWTFEAGTLGATAQLALQDAYRGGGPASELGFQSVGATFTRGDITAFAGADVLEGSGGQAFSTPLATLHAFQGWADVFLTTPGQGLRDLSFGMRGRGVNIVSGAPAANWAVVYHDFESDNGSVSFGREFDAVFRVPVNDWLAVELKGARFEGEQPAFPDRTKIWLSIEANF</sequence>
<comment type="caution">
    <text evidence="2">The sequence shown here is derived from an EMBL/GenBank/DDBJ whole genome shotgun (WGS) entry which is preliminary data.</text>
</comment>
<feature type="signal peptide" evidence="1">
    <location>
        <begin position="1"/>
        <end position="23"/>
    </location>
</feature>
<evidence type="ECO:0008006" key="4">
    <source>
        <dbReference type="Google" id="ProtNLM"/>
    </source>
</evidence>
<name>A0ABV6ZVK3_9PROT</name>
<reference evidence="3" key="1">
    <citation type="journal article" date="2019" name="Int. J. Syst. Evol. Microbiol.">
        <title>The Global Catalogue of Microorganisms (GCM) 10K type strain sequencing project: providing services to taxonomists for standard genome sequencing and annotation.</title>
        <authorList>
            <consortium name="The Broad Institute Genomics Platform"/>
            <consortium name="The Broad Institute Genome Sequencing Center for Infectious Disease"/>
            <person name="Wu L."/>
            <person name="Ma J."/>
        </authorList>
    </citation>
    <scope>NUCLEOTIDE SEQUENCE [LARGE SCALE GENOMIC DNA]</scope>
    <source>
        <strain evidence="3">KCTC 52487</strain>
    </source>
</reference>
<organism evidence="2 3">
    <name type="scientific">Hyphobacterium vulgare</name>
    <dbReference type="NCBI Taxonomy" id="1736751"/>
    <lineage>
        <taxon>Bacteria</taxon>
        <taxon>Pseudomonadati</taxon>
        <taxon>Pseudomonadota</taxon>
        <taxon>Alphaproteobacteria</taxon>
        <taxon>Maricaulales</taxon>
        <taxon>Maricaulaceae</taxon>
        <taxon>Hyphobacterium</taxon>
    </lineage>
</organism>
<gene>
    <name evidence="2" type="ORF">ACFOOR_05070</name>
</gene>
<feature type="chain" id="PRO_5045809041" description="Alginate export domain-containing protein" evidence="1">
    <location>
        <begin position="24"/>
        <end position="399"/>
    </location>
</feature>
<dbReference type="EMBL" id="JBHRSV010000004">
    <property type="protein sequence ID" value="MFC2925469.1"/>
    <property type="molecule type" value="Genomic_DNA"/>
</dbReference>
<evidence type="ECO:0000313" key="3">
    <source>
        <dbReference type="Proteomes" id="UP001595379"/>
    </source>
</evidence>
<accession>A0ABV6ZVK3</accession>
<protein>
    <recommendedName>
        <fullName evidence="4">Alginate export domain-containing protein</fullName>
    </recommendedName>
</protein>